<dbReference type="InterPro" id="IPR051207">
    <property type="entry name" value="ComplexI_NDUFA9_subunit"/>
</dbReference>
<evidence type="ECO:0000256" key="4">
    <source>
        <dbReference type="ARBA" id="ARBA00043145"/>
    </source>
</evidence>
<evidence type="ECO:0000313" key="8">
    <source>
        <dbReference type="EMBL" id="CAF1280990.1"/>
    </source>
</evidence>
<name>A0A815CJ19_9BILA</name>
<keyword evidence="9" id="KW-1185">Reference proteome</keyword>
<accession>A0A815CJ19</accession>
<dbReference type="InterPro" id="IPR036291">
    <property type="entry name" value="NAD(P)-bd_dom_sf"/>
</dbReference>
<evidence type="ECO:0000256" key="2">
    <source>
        <dbReference type="ARBA" id="ARBA00040720"/>
    </source>
</evidence>
<dbReference type="PANTHER" id="PTHR12126:SF11">
    <property type="entry name" value="NADH DEHYDROGENASE [UBIQUINONE] 1 ALPHA SUBCOMPLEX SUBUNIT 9, MITOCHONDRIAL"/>
    <property type="match status" value="1"/>
</dbReference>
<evidence type="ECO:0000256" key="3">
    <source>
        <dbReference type="ARBA" id="ARBA00042000"/>
    </source>
</evidence>
<sequence>MAKILVTGGTGVLGRALSNIFLANKTDFLITSRNQKNIINENDGMNSNSKSKWLYMDLSKNKGINKVFNNNIDTILHLASMPMQNIQGQPADVILTKNLLDSIPKQNIKHLIYISIVGIDKIPFTYYRGKLECERLIKASGIPYSILRATQFHGFVEDFAVKLLKFPICMVPKSIKVQPVQVEAVAMELNKILGQSPLNSTYEIGGKKIYEMKEIVDSLLNVRQEKKLMIPIPIMGKMLKAYAKGYGTCNNIALNSNTWEEYLASKYPK</sequence>
<dbReference type="Pfam" id="PF01370">
    <property type="entry name" value="Epimerase"/>
    <property type="match status" value="1"/>
</dbReference>
<evidence type="ECO:0000256" key="5">
    <source>
        <dbReference type="ARBA" id="ARBA00046455"/>
    </source>
</evidence>
<protein>
    <recommendedName>
        <fullName evidence="2">NADH dehydrogenase [ubiquinone] 1 alpha subcomplex subunit 9, mitochondrial</fullName>
    </recommendedName>
    <alternativeName>
        <fullName evidence="4">Complex I-39kD</fullName>
    </alternativeName>
    <alternativeName>
        <fullName evidence="3">NADH-ubiquinone oxidoreductase 39 kDa subunit</fullName>
    </alternativeName>
</protein>
<comment type="similarity">
    <text evidence="1">Belongs to the complex I NDUFA9 subunit family.</text>
</comment>
<dbReference type="Proteomes" id="UP000663832">
    <property type="component" value="Unassembled WGS sequence"/>
</dbReference>
<dbReference type="OrthoDB" id="9997102at2759"/>
<comment type="subunit">
    <text evidence="5">Complex I is composed of 45 different subunits. This a component of the hydrophobic protein fraction. Interacts with BLOC1S1. Interacts with SLC2A4. Interacts with CLOCK. Interacts with RAB5IF.</text>
</comment>
<dbReference type="AlphaFoldDB" id="A0A815CJ19"/>
<dbReference type="EMBL" id="CAJNOI010000127">
    <property type="protein sequence ID" value="CAF1102218.1"/>
    <property type="molecule type" value="Genomic_DNA"/>
</dbReference>
<dbReference type="EMBL" id="CAJNOM010000247">
    <property type="protein sequence ID" value="CAF1280990.1"/>
    <property type="molecule type" value="Genomic_DNA"/>
</dbReference>
<reference evidence="8" key="1">
    <citation type="submission" date="2021-02" db="EMBL/GenBank/DDBJ databases">
        <authorList>
            <person name="Nowell W R."/>
        </authorList>
    </citation>
    <scope>NUCLEOTIDE SEQUENCE</scope>
</reference>
<dbReference type="Gene3D" id="3.40.50.720">
    <property type="entry name" value="NAD(P)-binding Rossmann-like Domain"/>
    <property type="match status" value="1"/>
</dbReference>
<dbReference type="InterPro" id="IPR001509">
    <property type="entry name" value="Epimerase_deHydtase"/>
</dbReference>
<feature type="domain" description="NAD-dependent epimerase/dehydratase" evidence="6">
    <location>
        <begin position="4"/>
        <end position="115"/>
    </location>
</feature>
<evidence type="ECO:0000313" key="7">
    <source>
        <dbReference type="EMBL" id="CAF1102218.1"/>
    </source>
</evidence>
<dbReference type="SUPFAM" id="SSF51735">
    <property type="entry name" value="NAD(P)-binding Rossmann-fold domains"/>
    <property type="match status" value="1"/>
</dbReference>
<dbReference type="GO" id="GO:0044877">
    <property type="term" value="F:protein-containing complex binding"/>
    <property type="evidence" value="ECO:0007669"/>
    <property type="project" value="TreeGrafter"/>
</dbReference>
<evidence type="ECO:0000313" key="9">
    <source>
        <dbReference type="Proteomes" id="UP000663832"/>
    </source>
</evidence>
<gene>
    <name evidence="7" type="ORF">BJG266_LOCUS21419</name>
    <name evidence="8" type="ORF">QVE165_LOCUS30143</name>
</gene>
<comment type="caution">
    <text evidence="8">The sequence shown here is derived from an EMBL/GenBank/DDBJ whole genome shotgun (WGS) entry which is preliminary data.</text>
</comment>
<dbReference type="PANTHER" id="PTHR12126">
    <property type="entry name" value="NADH-UBIQUINONE OXIDOREDUCTASE 39 KDA SUBUNIT-RELATED"/>
    <property type="match status" value="1"/>
</dbReference>
<organism evidence="8 9">
    <name type="scientific">Adineta steineri</name>
    <dbReference type="NCBI Taxonomy" id="433720"/>
    <lineage>
        <taxon>Eukaryota</taxon>
        <taxon>Metazoa</taxon>
        <taxon>Spiralia</taxon>
        <taxon>Gnathifera</taxon>
        <taxon>Rotifera</taxon>
        <taxon>Eurotatoria</taxon>
        <taxon>Bdelloidea</taxon>
        <taxon>Adinetida</taxon>
        <taxon>Adinetidae</taxon>
        <taxon>Adineta</taxon>
    </lineage>
</organism>
<proteinExistence type="inferred from homology"/>
<evidence type="ECO:0000256" key="1">
    <source>
        <dbReference type="ARBA" id="ARBA00038501"/>
    </source>
</evidence>
<dbReference type="Proteomes" id="UP000663877">
    <property type="component" value="Unassembled WGS sequence"/>
</dbReference>
<evidence type="ECO:0000259" key="6">
    <source>
        <dbReference type="Pfam" id="PF01370"/>
    </source>
</evidence>